<evidence type="ECO:0000313" key="5">
    <source>
        <dbReference type="Proteomes" id="UP000431304"/>
    </source>
</evidence>
<dbReference type="GeneID" id="97390583"/>
<dbReference type="EMBL" id="CYYA01000001">
    <property type="protein sequence ID" value="CUM70096.1"/>
    <property type="molecule type" value="Genomic_DNA"/>
</dbReference>
<evidence type="ECO:0000313" key="4">
    <source>
        <dbReference type="Proteomes" id="UP000095492"/>
    </source>
</evidence>
<dbReference type="OrthoDB" id="2352890at2"/>
<dbReference type="InterPro" id="IPR011009">
    <property type="entry name" value="Kinase-like_dom_sf"/>
</dbReference>
<accession>A0A173QX61</accession>
<dbReference type="STRING" id="39490.ERS852448_00063"/>
<dbReference type="GO" id="GO:0016301">
    <property type="term" value="F:kinase activity"/>
    <property type="evidence" value="ECO:0007669"/>
    <property type="project" value="UniProtKB-KW"/>
</dbReference>
<evidence type="ECO:0000313" key="3">
    <source>
        <dbReference type="EMBL" id="MSD16306.1"/>
    </source>
</evidence>
<name>A0A173QX61_EUBRA</name>
<dbReference type="RefSeq" id="WP_022036559.1">
    <property type="nucleotide sequence ID" value="NZ_CAXUGT010000009.1"/>
</dbReference>
<evidence type="ECO:0000313" key="2">
    <source>
        <dbReference type="EMBL" id="CUM70096.1"/>
    </source>
</evidence>
<keyword evidence="2" id="KW-0418">Kinase</keyword>
<dbReference type="Gene3D" id="3.90.1200.10">
    <property type="match status" value="1"/>
</dbReference>
<dbReference type="InterPro" id="IPR002575">
    <property type="entry name" value="Aminoglycoside_PTrfase"/>
</dbReference>
<dbReference type="PANTHER" id="PTHR40086:SF1">
    <property type="entry name" value="CELL CYCLE REGULATOR CCRZ"/>
    <property type="match status" value="1"/>
</dbReference>
<dbReference type="AlphaFoldDB" id="A0A173QX61"/>
<sequence>MNNLEKVCRICELGDFEQEPKIVTGGLLHKMYCVETNQGKYAIKVLNSNVMNKPDALEKLEQAERIAYRLKNENDISAICVKSVAGKMIFEVDHAYYEIFEWFDGKSVFYPDITAAHCAKVGEQLGKIHASNICVEGLYPENTVRCKYEWKYLLSALKKDVEVYSLFQENVLQLEQWDCDVVENAAKLKCNQVISHRDLDPKNIMWKNDVPYIIDWEAAGYINPYEELIQVLNYWIVDENQNYNKEKFDALMNAYLSWIDVKYEYWNEIFLCGCDAMLGWLAYNIQVLIEAQNPIVKNAAREQITKTLFELKMYDKQQMILKNWILQYL</sequence>
<dbReference type="SUPFAM" id="SSF56112">
    <property type="entry name" value="Protein kinase-like (PK-like)"/>
    <property type="match status" value="1"/>
</dbReference>
<dbReference type="Proteomes" id="UP000431304">
    <property type="component" value="Unassembled WGS sequence"/>
</dbReference>
<protein>
    <submittedName>
        <fullName evidence="2">Homoserine kinase</fullName>
    </submittedName>
    <submittedName>
        <fullName evidence="3">Phosphotransferase</fullName>
    </submittedName>
</protein>
<proteinExistence type="predicted"/>
<dbReference type="Pfam" id="PF01636">
    <property type="entry name" value="APH"/>
    <property type="match status" value="1"/>
</dbReference>
<dbReference type="PANTHER" id="PTHR40086">
    <property type="entry name" value="PHOSPHOTRANSFERASE YTMP-RELATED"/>
    <property type="match status" value="1"/>
</dbReference>
<reference evidence="2 4" key="1">
    <citation type="submission" date="2015-09" db="EMBL/GenBank/DDBJ databases">
        <authorList>
            <consortium name="Pathogen Informatics"/>
        </authorList>
    </citation>
    <scope>NUCLEOTIDE SEQUENCE [LARGE SCALE GENOMIC DNA]</scope>
    <source>
        <strain evidence="2 4">2789STDY5608891</strain>
    </source>
</reference>
<keyword evidence="3" id="KW-0808">Transferase</keyword>
<dbReference type="InterPro" id="IPR052077">
    <property type="entry name" value="CcrZ_PhaseVar_Mediator"/>
</dbReference>
<dbReference type="EMBL" id="WKRA01000014">
    <property type="protein sequence ID" value="MSD16306.1"/>
    <property type="molecule type" value="Genomic_DNA"/>
</dbReference>
<evidence type="ECO:0000259" key="1">
    <source>
        <dbReference type="Pfam" id="PF01636"/>
    </source>
</evidence>
<reference evidence="3 5" key="2">
    <citation type="journal article" date="2019" name="Nat. Med.">
        <title>A library of human gut bacterial isolates paired with longitudinal multiomics data enables mechanistic microbiome research.</title>
        <authorList>
            <person name="Poyet M."/>
            <person name="Groussin M."/>
            <person name="Gibbons S.M."/>
            <person name="Avila-Pacheco J."/>
            <person name="Jiang X."/>
            <person name="Kearney S.M."/>
            <person name="Perrotta A.R."/>
            <person name="Berdy B."/>
            <person name="Zhao S."/>
            <person name="Lieberman T.D."/>
            <person name="Swanson P.K."/>
            <person name="Smith M."/>
            <person name="Roesemann S."/>
            <person name="Alexander J.E."/>
            <person name="Rich S.A."/>
            <person name="Livny J."/>
            <person name="Vlamakis H."/>
            <person name="Clish C."/>
            <person name="Bullock K."/>
            <person name="Deik A."/>
            <person name="Scott J."/>
            <person name="Pierce K.A."/>
            <person name="Xavier R.J."/>
            <person name="Alm E.J."/>
        </authorList>
    </citation>
    <scope>NUCLEOTIDE SEQUENCE [LARGE SCALE GENOMIC DNA]</scope>
    <source>
        <strain evidence="3 5">BIOML-A3</strain>
    </source>
</reference>
<feature type="domain" description="Aminoglycoside phosphotransferase" evidence="1">
    <location>
        <begin position="23"/>
        <end position="250"/>
    </location>
</feature>
<dbReference type="Proteomes" id="UP000095492">
    <property type="component" value="Unassembled WGS sequence"/>
</dbReference>
<gene>
    <name evidence="2" type="ORF">ERS852448_00063</name>
    <name evidence="3" type="ORF">GKE72_09560</name>
</gene>
<organism evidence="2 4">
    <name type="scientific">Eubacterium ramulus</name>
    <dbReference type="NCBI Taxonomy" id="39490"/>
    <lineage>
        <taxon>Bacteria</taxon>
        <taxon>Bacillati</taxon>
        <taxon>Bacillota</taxon>
        <taxon>Clostridia</taxon>
        <taxon>Eubacteriales</taxon>
        <taxon>Eubacteriaceae</taxon>
        <taxon>Eubacterium</taxon>
    </lineage>
</organism>